<proteinExistence type="predicted"/>
<dbReference type="AlphaFoldDB" id="A0A7S1M1G8"/>
<feature type="domain" description="Polycystin cation channel PKD1/PKD2" evidence="6">
    <location>
        <begin position="243"/>
        <end position="375"/>
    </location>
</feature>
<keyword evidence="2 5" id="KW-0812">Transmembrane</keyword>
<keyword evidence="4 5" id="KW-0472">Membrane</keyword>
<comment type="subcellular location">
    <subcellularLocation>
        <location evidence="1">Membrane</location>
        <topology evidence="1">Multi-pass membrane protein</topology>
    </subcellularLocation>
</comment>
<feature type="transmembrane region" description="Helical" evidence="5">
    <location>
        <begin position="175"/>
        <end position="199"/>
    </location>
</feature>
<keyword evidence="3 5" id="KW-1133">Transmembrane helix</keyword>
<organism evidence="7">
    <name type="scientific">Alexandrium catenella</name>
    <name type="common">Red tide dinoflagellate</name>
    <name type="synonym">Gonyaulax catenella</name>
    <dbReference type="NCBI Taxonomy" id="2925"/>
    <lineage>
        <taxon>Eukaryota</taxon>
        <taxon>Sar</taxon>
        <taxon>Alveolata</taxon>
        <taxon>Dinophyceae</taxon>
        <taxon>Gonyaulacales</taxon>
        <taxon>Pyrocystaceae</taxon>
        <taxon>Alexandrium</taxon>
    </lineage>
</organism>
<dbReference type="PANTHER" id="PTHR10877:SF183">
    <property type="entry name" value="AT14535P-RELATED"/>
    <property type="match status" value="1"/>
</dbReference>
<dbReference type="InterPro" id="IPR013122">
    <property type="entry name" value="PKD1_2_channel"/>
</dbReference>
<evidence type="ECO:0000256" key="1">
    <source>
        <dbReference type="ARBA" id="ARBA00004141"/>
    </source>
</evidence>
<protein>
    <recommendedName>
        <fullName evidence="6">Polycystin cation channel PKD1/PKD2 domain-containing protein</fullName>
    </recommendedName>
</protein>
<evidence type="ECO:0000256" key="5">
    <source>
        <dbReference type="SAM" id="Phobius"/>
    </source>
</evidence>
<evidence type="ECO:0000256" key="2">
    <source>
        <dbReference type="ARBA" id="ARBA00022692"/>
    </source>
</evidence>
<dbReference type="GO" id="GO:0016020">
    <property type="term" value="C:membrane"/>
    <property type="evidence" value="ECO:0007669"/>
    <property type="project" value="UniProtKB-SubCell"/>
</dbReference>
<dbReference type="Gene3D" id="1.10.287.70">
    <property type="match status" value="1"/>
</dbReference>
<evidence type="ECO:0000313" key="7">
    <source>
        <dbReference type="EMBL" id="CAD9119472.1"/>
    </source>
</evidence>
<name>A0A7S1M1G8_ALECA</name>
<evidence type="ECO:0000256" key="3">
    <source>
        <dbReference type="ARBA" id="ARBA00022989"/>
    </source>
</evidence>
<dbReference type="Pfam" id="PF08016">
    <property type="entry name" value="PKD_channel"/>
    <property type="match status" value="1"/>
</dbReference>
<feature type="transmembrane region" description="Helical" evidence="5">
    <location>
        <begin position="347"/>
        <end position="368"/>
    </location>
</feature>
<feature type="transmembrane region" description="Helical" evidence="5">
    <location>
        <begin position="245"/>
        <end position="265"/>
    </location>
</feature>
<sequence length="514" mass="58907">MLQERTPLVACPHRVEEFQGSIFSGRCVEQMDYWLKPELHRGLYIDQRLVNQPGGETVHLLSRRSQTVTRQVLKGLEDRAWFSPQTAKIELLFTTYNTNEDLLTATYIMFFLNRGGHIHKIVEPVSFNLDPYHGGYICYVWDICWASLIVKLFLEESWEIIKHLRQLGVRKGLMVYMNMSNGVDWVSIGVAVFLVIMWVQHLSRLQELKDILLAASPTMPGSYSTAAERNAFFDMVDGIVYDVHFLRTALALYPFVIVSRFFKAFSLQPRLAMVTMTLSKAATDITHFLVVFTTVFVIFGFSAMILWGQELEEFANEMRSLQSLFRILLGDFDWDSLHSIGRPQAYLWFWAFVWIVNMVMLNMLLAIIMDVYTDVKSGIGANAETLWSQSIEIWRRWRSVSSGRTVSLTKILSILDPTDLESDDEAEDEEVLFPSNFAERVPKMSDDQAFIILKAAYELKIAQEHGGDTLTDAMSRISRIDQRTSIMAEHISRFIQAQPVHHGLRRGGSGSITV</sequence>
<feature type="transmembrane region" description="Helical" evidence="5">
    <location>
        <begin position="285"/>
        <end position="308"/>
    </location>
</feature>
<dbReference type="EMBL" id="HBGE01027458">
    <property type="protein sequence ID" value="CAD9119472.1"/>
    <property type="molecule type" value="Transcribed_RNA"/>
</dbReference>
<accession>A0A7S1M1G8</accession>
<reference evidence="7" key="1">
    <citation type="submission" date="2021-01" db="EMBL/GenBank/DDBJ databases">
        <authorList>
            <person name="Corre E."/>
            <person name="Pelletier E."/>
            <person name="Niang G."/>
            <person name="Scheremetjew M."/>
            <person name="Finn R."/>
            <person name="Kale V."/>
            <person name="Holt S."/>
            <person name="Cochrane G."/>
            <person name="Meng A."/>
            <person name="Brown T."/>
            <person name="Cohen L."/>
        </authorList>
    </citation>
    <scope>NUCLEOTIDE SEQUENCE</scope>
    <source>
        <strain evidence="7">OF101</strain>
    </source>
</reference>
<dbReference type="InterPro" id="IPR051223">
    <property type="entry name" value="Polycystin"/>
</dbReference>
<evidence type="ECO:0000259" key="6">
    <source>
        <dbReference type="Pfam" id="PF08016"/>
    </source>
</evidence>
<evidence type="ECO:0000256" key="4">
    <source>
        <dbReference type="ARBA" id="ARBA00023136"/>
    </source>
</evidence>
<dbReference type="PANTHER" id="PTHR10877">
    <property type="entry name" value="POLYCYSTIN FAMILY MEMBER"/>
    <property type="match status" value="1"/>
</dbReference>
<gene>
    <name evidence="7" type="ORF">ACAT0790_LOCUS16509</name>
</gene>